<dbReference type="AlphaFoldDB" id="A0A094YVK8"/>
<dbReference type="Pfam" id="PF00089">
    <property type="entry name" value="Trypsin"/>
    <property type="match status" value="1"/>
</dbReference>
<dbReference type="EMBL" id="JOKM01000017">
    <property type="protein sequence ID" value="KGB26040.1"/>
    <property type="molecule type" value="Genomic_DNA"/>
</dbReference>
<evidence type="ECO:0000256" key="1">
    <source>
        <dbReference type="ARBA" id="ARBA00022729"/>
    </source>
</evidence>
<reference evidence="3 4" key="1">
    <citation type="submission" date="2014-06" db="EMBL/GenBank/DDBJ databases">
        <title>Functional and comparative genomic analyses of the Drosophila gut microbiota identify candidate symbiosis factors.</title>
        <authorList>
            <person name="Newell P.D."/>
            <person name="Chaston J.M."/>
            <person name="Douglas A.E."/>
        </authorList>
    </citation>
    <scope>NUCLEOTIDE SEQUENCE [LARGE SCALE GENOMIC DNA]</scope>
    <source>
        <strain evidence="3 4">DmCS_006</strain>
    </source>
</reference>
<gene>
    <name evidence="3" type="ORF">AtDm6_0319</name>
</gene>
<dbReference type="PROSITE" id="PS50240">
    <property type="entry name" value="TRYPSIN_DOM"/>
    <property type="match status" value="1"/>
</dbReference>
<dbReference type="SUPFAM" id="SSF50494">
    <property type="entry name" value="Trypsin-like serine proteases"/>
    <property type="match status" value="1"/>
</dbReference>
<proteinExistence type="predicted"/>
<dbReference type="PANTHER" id="PTHR15462">
    <property type="entry name" value="SERINE PROTEASE"/>
    <property type="match status" value="1"/>
</dbReference>
<evidence type="ECO:0000313" key="4">
    <source>
        <dbReference type="Proteomes" id="UP000029448"/>
    </source>
</evidence>
<dbReference type="PANTHER" id="PTHR15462:SF8">
    <property type="entry name" value="SERINE PROTEASE"/>
    <property type="match status" value="1"/>
</dbReference>
<name>A0A094YVK8_9PROT</name>
<dbReference type="GO" id="GO:0006508">
    <property type="term" value="P:proteolysis"/>
    <property type="evidence" value="ECO:0007669"/>
    <property type="project" value="UniProtKB-KW"/>
</dbReference>
<dbReference type="InterPro" id="IPR050966">
    <property type="entry name" value="Glutamyl_endopeptidase"/>
</dbReference>
<dbReference type="InterPro" id="IPR043504">
    <property type="entry name" value="Peptidase_S1_PA_chymotrypsin"/>
</dbReference>
<sequence>MAHKIRHLFSLLPRGRRHHFSACRLEKTFFPRQLFIRTNAFGLHGKHVPKGIPLAGVLFLGLAFPSAHAEGPAYRTHLPGVGTEDPRQRVDTGQMPWSAIGRVQTELGSRCTGFLISPVLVETAAHCLWLSPTERFIRPSSVHFLLAYSGDHYTAHARVVRVMIPPGYTTAEEARTAGQDHATLVLDHPIARPENVFHVTAGPADITPGTPVLLGGYEQNQPNIITADLNCHITGLSQDLSGHTLFTHDCAGTHGSSGAPVLTKTQDGWQVLGVQVQASTQQAGGRAVPLLNSPPAQQ</sequence>
<dbReference type="Proteomes" id="UP000029448">
    <property type="component" value="Unassembled WGS sequence"/>
</dbReference>
<keyword evidence="3" id="KW-0645">Protease</keyword>
<dbReference type="InterPro" id="IPR009003">
    <property type="entry name" value="Peptidase_S1_PA"/>
</dbReference>
<dbReference type="InterPro" id="IPR001254">
    <property type="entry name" value="Trypsin_dom"/>
</dbReference>
<organism evidence="3 4">
    <name type="scientific">Acetobacter tropicalis</name>
    <dbReference type="NCBI Taxonomy" id="104102"/>
    <lineage>
        <taxon>Bacteria</taxon>
        <taxon>Pseudomonadati</taxon>
        <taxon>Pseudomonadota</taxon>
        <taxon>Alphaproteobacteria</taxon>
        <taxon>Acetobacterales</taxon>
        <taxon>Acetobacteraceae</taxon>
        <taxon>Acetobacter</taxon>
    </lineage>
</organism>
<evidence type="ECO:0000259" key="2">
    <source>
        <dbReference type="PROSITE" id="PS50240"/>
    </source>
</evidence>
<dbReference type="STRING" id="104102.AtDm6_0319"/>
<dbReference type="PATRIC" id="fig|104102.7.peg.316"/>
<dbReference type="GO" id="GO:0004252">
    <property type="term" value="F:serine-type endopeptidase activity"/>
    <property type="evidence" value="ECO:0007669"/>
    <property type="project" value="InterPro"/>
</dbReference>
<accession>A0A094YVK8</accession>
<keyword evidence="4" id="KW-1185">Reference proteome</keyword>
<keyword evidence="3" id="KW-0378">Hydrolase</keyword>
<dbReference type="Gene3D" id="2.40.10.10">
    <property type="entry name" value="Trypsin-like serine proteases"/>
    <property type="match status" value="2"/>
</dbReference>
<feature type="domain" description="Peptidase S1" evidence="2">
    <location>
        <begin position="80"/>
        <end position="274"/>
    </location>
</feature>
<evidence type="ECO:0000313" key="3">
    <source>
        <dbReference type="EMBL" id="KGB26040.1"/>
    </source>
</evidence>
<protein>
    <submittedName>
        <fullName evidence="3">Putative protease</fullName>
    </submittedName>
</protein>
<keyword evidence="1" id="KW-0732">Signal</keyword>
<comment type="caution">
    <text evidence="3">The sequence shown here is derived from an EMBL/GenBank/DDBJ whole genome shotgun (WGS) entry which is preliminary data.</text>
</comment>